<dbReference type="Gene3D" id="1.20.120.330">
    <property type="entry name" value="Nucleotidyltransferases domain 2"/>
    <property type="match status" value="1"/>
</dbReference>
<feature type="transmembrane region" description="Helical" evidence="2">
    <location>
        <begin position="6"/>
        <end position="24"/>
    </location>
</feature>
<dbReference type="EMBL" id="AP018449">
    <property type="protein sequence ID" value="BBB91582.1"/>
    <property type="molecule type" value="Genomic_DNA"/>
</dbReference>
<feature type="coiled-coil region" evidence="1">
    <location>
        <begin position="128"/>
        <end position="197"/>
    </location>
</feature>
<keyword evidence="2" id="KW-0812">Transmembrane</keyword>
<evidence type="ECO:0000313" key="3">
    <source>
        <dbReference type="EMBL" id="BBB91582.1"/>
    </source>
</evidence>
<protein>
    <submittedName>
        <fullName evidence="3">Chromosome partition protein Smc</fullName>
    </submittedName>
</protein>
<keyword evidence="2" id="KW-0472">Membrane</keyword>
<reference evidence="3 4" key="1">
    <citation type="journal article" date="2018" name="Int. J. Syst. Evol. Microbiol.">
        <title>Methylomusa anaerophila gen. nov., sp. nov., an anaerobic methanol-utilizing bacterium isolated from a microbial fuel cell.</title>
        <authorList>
            <person name="Amano N."/>
            <person name="Yamamuro A."/>
            <person name="Miyahara M."/>
            <person name="Kouzuma A."/>
            <person name="Abe T."/>
            <person name="Watanabe K."/>
        </authorList>
    </citation>
    <scope>NUCLEOTIDE SEQUENCE [LARGE SCALE GENOMIC DNA]</scope>
    <source>
        <strain evidence="3 4">MMFC1</strain>
    </source>
</reference>
<dbReference type="InterPro" id="IPR021435">
    <property type="entry name" value="DUF3084"/>
</dbReference>
<dbReference type="Pfam" id="PF11283">
    <property type="entry name" value="DUF3084"/>
    <property type="match status" value="1"/>
</dbReference>
<name>A0A348AKI4_9FIRM</name>
<sequence length="411" mass="45207">MEMYSVTIIVVIAVMGGVIAYIGDKLGTKVGKKRLSVFGLRPKHTSILVTIITGLLIAASTLGILTAVSRDVRTALFGMDELKTQLLSLNSEVETSRAALEAKNVEYLSLNAKVSETAAKLGQITQELETVTAERDKTAAALEELQSNYWVAQQDLAKYQNDVRQLEITKRELDAKISELSTAKNSLQSDVDRLNELTANLRQGLQVVREGTVVFRAGEVIATFVLNGKQSKEEIVQSLSTALYKTNQSLLERLQITDKNMEILWVAQKEFDQAVSRIDKSDEDIIVRVSTADNTIYGEPIIGRIELFPNRLVYNKGALVFSEVVNATDNSRQAEEIVLLFLHKVNVAAVSQGMLADPIQGNVGSIGGAQLFDIVNKVKRQKGKIEMVAVVKDDTYTVGPLEVEVRIRGVQ</sequence>
<evidence type="ECO:0000256" key="1">
    <source>
        <dbReference type="SAM" id="Coils"/>
    </source>
</evidence>
<evidence type="ECO:0000313" key="4">
    <source>
        <dbReference type="Proteomes" id="UP000276437"/>
    </source>
</evidence>
<keyword evidence="4" id="KW-1185">Reference proteome</keyword>
<evidence type="ECO:0000256" key="2">
    <source>
        <dbReference type="SAM" id="Phobius"/>
    </source>
</evidence>
<accession>A0A348AKI4</accession>
<dbReference type="RefSeq" id="WP_232035419.1">
    <property type="nucleotide sequence ID" value="NZ_AP018449.1"/>
</dbReference>
<feature type="transmembrane region" description="Helical" evidence="2">
    <location>
        <begin position="45"/>
        <end position="68"/>
    </location>
</feature>
<gene>
    <name evidence="3" type="primary">smc_3</name>
    <name evidence="3" type="ORF">MAMMFC1_02266</name>
</gene>
<keyword evidence="1" id="KW-0175">Coiled coil</keyword>
<dbReference type="AlphaFoldDB" id="A0A348AKI4"/>
<keyword evidence="2" id="KW-1133">Transmembrane helix</keyword>
<dbReference type="KEGG" id="mana:MAMMFC1_02266"/>
<organism evidence="3 4">
    <name type="scientific">Methylomusa anaerophila</name>
    <dbReference type="NCBI Taxonomy" id="1930071"/>
    <lineage>
        <taxon>Bacteria</taxon>
        <taxon>Bacillati</taxon>
        <taxon>Bacillota</taxon>
        <taxon>Negativicutes</taxon>
        <taxon>Selenomonadales</taxon>
        <taxon>Sporomusaceae</taxon>
        <taxon>Methylomusa</taxon>
    </lineage>
</organism>
<dbReference type="Proteomes" id="UP000276437">
    <property type="component" value="Chromosome"/>
</dbReference>
<proteinExistence type="predicted"/>